<evidence type="ECO:0000256" key="1">
    <source>
        <dbReference type="SAM" id="SignalP"/>
    </source>
</evidence>
<name>A0A4R2CZ67_SHIGR</name>
<evidence type="ECO:0000259" key="2">
    <source>
        <dbReference type="Pfam" id="PF13827"/>
    </source>
</evidence>
<gene>
    <name evidence="3" type="ORF">EV665_104251</name>
</gene>
<sequence>MTRMKRTGLAALVLAITFAASHGAALAWGCIAVSEEGTYGYSYSFDEEADARERALNECANRTTEESVCEITECNESD</sequence>
<feature type="domain" description="DUF4189" evidence="2">
    <location>
        <begin position="28"/>
        <end position="72"/>
    </location>
</feature>
<evidence type="ECO:0000313" key="4">
    <source>
        <dbReference type="Proteomes" id="UP000295351"/>
    </source>
</evidence>
<reference evidence="3 4" key="1">
    <citation type="submission" date="2019-03" db="EMBL/GenBank/DDBJ databases">
        <title>Genomic Encyclopedia of Type Strains, Phase IV (KMG-IV): sequencing the most valuable type-strain genomes for metagenomic binning, comparative biology and taxonomic classification.</title>
        <authorList>
            <person name="Goeker M."/>
        </authorList>
    </citation>
    <scope>NUCLEOTIDE SEQUENCE [LARGE SCALE GENOMIC DNA]</scope>
    <source>
        <strain evidence="3 4">DSM 18401</strain>
    </source>
</reference>
<dbReference type="InterPro" id="IPR025240">
    <property type="entry name" value="DUF4189"/>
</dbReference>
<keyword evidence="4" id="KW-1185">Reference proteome</keyword>
<dbReference type="Proteomes" id="UP000295351">
    <property type="component" value="Unassembled WGS sequence"/>
</dbReference>
<dbReference type="RefSeq" id="WP_133033919.1">
    <property type="nucleotide sequence ID" value="NZ_BAABEI010000012.1"/>
</dbReference>
<organism evidence="3 4">
    <name type="scientific">Shinella granuli</name>
    <dbReference type="NCBI Taxonomy" id="323621"/>
    <lineage>
        <taxon>Bacteria</taxon>
        <taxon>Pseudomonadati</taxon>
        <taxon>Pseudomonadota</taxon>
        <taxon>Alphaproteobacteria</taxon>
        <taxon>Hyphomicrobiales</taxon>
        <taxon>Rhizobiaceae</taxon>
        <taxon>Shinella</taxon>
    </lineage>
</organism>
<dbReference type="AlphaFoldDB" id="A0A4R2CZ67"/>
<dbReference type="Pfam" id="PF13827">
    <property type="entry name" value="DUF4189"/>
    <property type="match status" value="1"/>
</dbReference>
<dbReference type="EMBL" id="SLVX01000004">
    <property type="protein sequence ID" value="TCN46576.1"/>
    <property type="molecule type" value="Genomic_DNA"/>
</dbReference>
<proteinExistence type="predicted"/>
<feature type="chain" id="PRO_5020978303" evidence="1">
    <location>
        <begin position="28"/>
        <end position="78"/>
    </location>
</feature>
<evidence type="ECO:0000313" key="3">
    <source>
        <dbReference type="EMBL" id="TCN46576.1"/>
    </source>
</evidence>
<protein>
    <submittedName>
        <fullName evidence="3">Uncharacterized protein DUF4189</fullName>
    </submittedName>
</protein>
<keyword evidence="1" id="KW-0732">Signal</keyword>
<comment type="caution">
    <text evidence="3">The sequence shown here is derived from an EMBL/GenBank/DDBJ whole genome shotgun (WGS) entry which is preliminary data.</text>
</comment>
<feature type="signal peptide" evidence="1">
    <location>
        <begin position="1"/>
        <end position="27"/>
    </location>
</feature>
<accession>A0A4R2CZ67</accession>